<proteinExistence type="predicted"/>
<evidence type="ECO:0000313" key="1">
    <source>
        <dbReference type="EMBL" id="CAG8446496.1"/>
    </source>
</evidence>
<accession>A0ACA9K0Y8</accession>
<evidence type="ECO:0000313" key="2">
    <source>
        <dbReference type="Proteomes" id="UP000789525"/>
    </source>
</evidence>
<comment type="caution">
    <text evidence="1">The sequence shown here is derived from an EMBL/GenBank/DDBJ whole genome shotgun (WGS) entry which is preliminary data.</text>
</comment>
<protein>
    <submittedName>
        <fullName evidence="1">3612_t:CDS:1</fullName>
    </submittedName>
</protein>
<dbReference type="EMBL" id="CAJVPT010000555">
    <property type="protein sequence ID" value="CAG8446496.1"/>
    <property type="molecule type" value="Genomic_DNA"/>
</dbReference>
<keyword evidence="2" id="KW-1185">Reference proteome</keyword>
<name>A0ACA9K0Y8_9GLOM</name>
<sequence>MCLLVILLPNNYLQRTSLSAKPSSPPHHYKSKRAWVIFSTPPDLTKGVVVFWETSKNVTIVAGQFSSGFVEGEENEYTFKVYKDTEEIVDLKPSEESFDRLLKIRDDGSTDLFLFTIEDKLISGKDGIVDLTLVLKLGEGAAE</sequence>
<gene>
    <name evidence="1" type="ORF">ACOLOM_LOCUS540</name>
</gene>
<reference evidence="1" key="1">
    <citation type="submission" date="2021-06" db="EMBL/GenBank/DDBJ databases">
        <authorList>
            <person name="Kallberg Y."/>
            <person name="Tangrot J."/>
            <person name="Rosling A."/>
        </authorList>
    </citation>
    <scope>NUCLEOTIDE SEQUENCE</scope>
    <source>
        <strain evidence="1">CL356</strain>
    </source>
</reference>
<dbReference type="Proteomes" id="UP000789525">
    <property type="component" value="Unassembled WGS sequence"/>
</dbReference>
<organism evidence="1 2">
    <name type="scientific">Acaulospora colombiana</name>
    <dbReference type="NCBI Taxonomy" id="27376"/>
    <lineage>
        <taxon>Eukaryota</taxon>
        <taxon>Fungi</taxon>
        <taxon>Fungi incertae sedis</taxon>
        <taxon>Mucoromycota</taxon>
        <taxon>Glomeromycotina</taxon>
        <taxon>Glomeromycetes</taxon>
        <taxon>Diversisporales</taxon>
        <taxon>Acaulosporaceae</taxon>
        <taxon>Acaulospora</taxon>
    </lineage>
</organism>